<protein>
    <submittedName>
        <fullName evidence="2">Uncharacterized protein</fullName>
    </submittedName>
</protein>
<organism evidence="2">
    <name type="scientific">Arundo donax</name>
    <name type="common">Giant reed</name>
    <name type="synonym">Donax arundinaceus</name>
    <dbReference type="NCBI Taxonomy" id="35708"/>
    <lineage>
        <taxon>Eukaryota</taxon>
        <taxon>Viridiplantae</taxon>
        <taxon>Streptophyta</taxon>
        <taxon>Embryophyta</taxon>
        <taxon>Tracheophyta</taxon>
        <taxon>Spermatophyta</taxon>
        <taxon>Magnoliopsida</taxon>
        <taxon>Liliopsida</taxon>
        <taxon>Poales</taxon>
        <taxon>Poaceae</taxon>
        <taxon>PACMAD clade</taxon>
        <taxon>Arundinoideae</taxon>
        <taxon>Arundineae</taxon>
        <taxon>Arundo</taxon>
    </lineage>
</organism>
<dbReference type="AlphaFoldDB" id="A0A0A9ADP0"/>
<reference evidence="2" key="1">
    <citation type="submission" date="2014-09" db="EMBL/GenBank/DDBJ databases">
        <authorList>
            <person name="Magalhaes I.L.F."/>
            <person name="Oliveira U."/>
            <person name="Santos F.R."/>
            <person name="Vidigal T.H.D.A."/>
            <person name="Brescovit A.D."/>
            <person name="Santos A.J."/>
        </authorList>
    </citation>
    <scope>NUCLEOTIDE SEQUENCE</scope>
    <source>
        <tissue evidence="2">Shoot tissue taken approximately 20 cm above the soil surface</tissue>
    </source>
</reference>
<accession>A0A0A9ADP0</accession>
<sequence length="41" mass="4739">MRGHLQPYPRVRVGQLRSHSRRPSRWQGLSPATPAGCAVWW</sequence>
<evidence type="ECO:0000256" key="1">
    <source>
        <dbReference type="SAM" id="MobiDB-lite"/>
    </source>
</evidence>
<reference evidence="2" key="2">
    <citation type="journal article" date="2015" name="Data Brief">
        <title>Shoot transcriptome of the giant reed, Arundo donax.</title>
        <authorList>
            <person name="Barrero R.A."/>
            <person name="Guerrero F.D."/>
            <person name="Moolhuijzen P."/>
            <person name="Goolsby J.A."/>
            <person name="Tidwell J."/>
            <person name="Bellgard S.E."/>
            <person name="Bellgard M.I."/>
        </authorList>
    </citation>
    <scope>NUCLEOTIDE SEQUENCE</scope>
    <source>
        <tissue evidence="2">Shoot tissue taken approximately 20 cm above the soil surface</tissue>
    </source>
</reference>
<feature type="region of interest" description="Disordered" evidence="1">
    <location>
        <begin position="1"/>
        <end position="31"/>
    </location>
</feature>
<name>A0A0A9ADP0_ARUDO</name>
<dbReference type="EMBL" id="GBRH01250815">
    <property type="protein sequence ID" value="JAD47080.1"/>
    <property type="molecule type" value="Transcribed_RNA"/>
</dbReference>
<evidence type="ECO:0000313" key="2">
    <source>
        <dbReference type="EMBL" id="JAD47080.1"/>
    </source>
</evidence>
<proteinExistence type="predicted"/>